<evidence type="ECO:0000259" key="1">
    <source>
        <dbReference type="Pfam" id="PF06223"/>
    </source>
</evidence>
<protein>
    <recommendedName>
        <fullName evidence="1">Minor tail T domain-containing protein</fullName>
    </recommendedName>
</protein>
<gene>
    <name evidence="2" type="ORF">DM877_11255</name>
</gene>
<dbReference type="RefSeq" id="WP_129324280.1">
    <property type="nucleotide sequence ID" value="NZ_QJSL01000009.1"/>
</dbReference>
<proteinExistence type="predicted"/>
<sequence>MSIREYQVWTAYRSKYGSLNPMMRTEWAAGLVASVLANINRGKDTPSFSITDFTPHINAPAITLEEAMKEWT</sequence>
<evidence type="ECO:0000313" key="3">
    <source>
        <dbReference type="Proteomes" id="UP000290875"/>
    </source>
</evidence>
<dbReference type="AlphaFoldDB" id="A0A4Q2E999"/>
<dbReference type="EMBL" id="QJSL01000009">
    <property type="protein sequence ID" value="RXW28976.1"/>
    <property type="molecule type" value="Genomic_DNA"/>
</dbReference>
<name>A0A4Q2E999_ENTCL</name>
<organism evidence="2 3">
    <name type="scientific">Enterobacter cloacae</name>
    <dbReference type="NCBI Taxonomy" id="550"/>
    <lineage>
        <taxon>Bacteria</taxon>
        <taxon>Pseudomonadati</taxon>
        <taxon>Pseudomonadota</taxon>
        <taxon>Gammaproteobacteria</taxon>
        <taxon>Enterobacterales</taxon>
        <taxon>Enterobacteriaceae</taxon>
        <taxon>Enterobacter</taxon>
        <taxon>Enterobacter cloacae complex</taxon>
    </lineage>
</organism>
<comment type="caution">
    <text evidence="2">The sequence shown here is derived from an EMBL/GenBank/DDBJ whole genome shotgun (WGS) entry which is preliminary data.</text>
</comment>
<dbReference type="InterPro" id="IPR009350">
    <property type="entry name" value="Phage_tail_T"/>
</dbReference>
<feature type="domain" description="Minor tail T" evidence="1">
    <location>
        <begin position="2"/>
        <end position="69"/>
    </location>
</feature>
<dbReference type="Proteomes" id="UP000290875">
    <property type="component" value="Unassembled WGS sequence"/>
</dbReference>
<accession>A0A4Q2E999</accession>
<evidence type="ECO:0000313" key="2">
    <source>
        <dbReference type="EMBL" id="RXW28976.1"/>
    </source>
</evidence>
<dbReference type="Pfam" id="PF06223">
    <property type="entry name" value="Phage_tail_T"/>
    <property type="match status" value="1"/>
</dbReference>
<reference evidence="2 3" key="1">
    <citation type="submission" date="2018-06" db="EMBL/GenBank/DDBJ databases">
        <title>Carbapenemase-producing Enterobacteriaceae present in wastewater treatment plant effluent and nearby surface waters in the US.</title>
        <authorList>
            <person name="Mathys D.A."/>
            <person name="Mollenkopf D.F."/>
            <person name="Feicht S.M."/>
            <person name="Adams R.J."/>
            <person name="Albers A.L."/>
            <person name="Grooters S.V."/>
            <person name="Stuever D.M."/>
            <person name="Daniels J.B."/>
            <person name="Wittum T.E."/>
        </authorList>
    </citation>
    <scope>NUCLEOTIDE SEQUENCE [LARGE SCALE GENOMIC DNA]</scope>
    <source>
        <strain evidence="2 3">GEO_4_Eff_A</strain>
    </source>
</reference>